<feature type="compositionally biased region" description="Basic and acidic residues" evidence="1">
    <location>
        <begin position="272"/>
        <end position="286"/>
    </location>
</feature>
<evidence type="ECO:0000256" key="1">
    <source>
        <dbReference type="SAM" id="MobiDB-lite"/>
    </source>
</evidence>
<evidence type="ECO:0000313" key="2">
    <source>
        <dbReference type="EMBL" id="SYW79866.1"/>
    </source>
</evidence>
<sequence>MMDESLNDKFERLLALMEAQLEFSRLAQHEEQLRCARLREEDTSMLSHSEDRETVDKSMIGDLLTLTLASHPHRSVSFADLDNHSNADYKKYTSPIGPRYLKPRTDLYGNEQEDDPSVAGESNLSRSKPIATTFPKFNPKDVESFILEAEAWFRFNQVHEQGQMINHTGAQLEGNTQEWWTSKIHIDRACEGRLFHDWHYFTKHLVEQFNPHNTRMEAYNKLLTLNLTSNAPGATTRHLEPMTPRAMGPKVMVTTEDSPEEGAPVSEEEQMERDLYGPETINHDDLDLNQYQPLTVTSHEEVQDDDNEGNVSGAMH</sequence>
<gene>
    <name evidence="2" type="ORF">UBRO2_03285</name>
</gene>
<feature type="region of interest" description="Disordered" evidence="1">
    <location>
        <begin position="254"/>
        <end position="316"/>
    </location>
</feature>
<keyword evidence="3" id="KW-1185">Reference proteome</keyword>
<proteinExistence type="predicted"/>
<dbReference type="AlphaFoldDB" id="A0A8H8TTY2"/>
<accession>A0A8H8TTY2</accession>
<dbReference type="Proteomes" id="UP000658997">
    <property type="component" value="Unassembled WGS sequence"/>
</dbReference>
<evidence type="ECO:0000313" key="3">
    <source>
        <dbReference type="Proteomes" id="UP000658997"/>
    </source>
</evidence>
<name>A0A8H8TTY2_9BASI</name>
<dbReference type="EMBL" id="ULHB01000060">
    <property type="protein sequence ID" value="SYW79866.1"/>
    <property type="molecule type" value="Genomic_DNA"/>
</dbReference>
<feature type="region of interest" description="Disordered" evidence="1">
    <location>
        <begin position="101"/>
        <end position="124"/>
    </location>
</feature>
<protein>
    <submittedName>
        <fullName evidence="2">Related to retrotransposon protein</fullName>
    </submittedName>
</protein>
<organism evidence="2 3">
    <name type="scientific">Ustilago bromivora</name>
    <dbReference type="NCBI Taxonomy" id="307758"/>
    <lineage>
        <taxon>Eukaryota</taxon>
        <taxon>Fungi</taxon>
        <taxon>Dikarya</taxon>
        <taxon>Basidiomycota</taxon>
        <taxon>Ustilaginomycotina</taxon>
        <taxon>Ustilaginomycetes</taxon>
        <taxon>Ustilaginales</taxon>
        <taxon>Ustilaginaceae</taxon>
        <taxon>Ustilago</taxon>
    </lineage>
</organism>
<comment type="caution">
    <text evidence="2">The sequence shown here is derived from an EMBL/GenBank/DDBJ whole genome shotgun (WGS) entry which is preliminary data.</text>
</comment>
<reference evidence="2" key="1">
    <citation type="submission" date="2018-08" db="EMBL/GenBank/DDBJ databases">
        <authorList>
            <person name="Guldener U."/>
        </authorList>
    </citation>
    <scope>NUCLEOTIDE SEQUENCE</scope>
    <source>
        <strain evidence="2">UB2</strain>
    </source>
</reference>